<dbReference type="SMART" id="SM00849">
    <property type="entry name" value="Lactamase_B"/>
    <property type="match status" value="1"/>
</dbReference>
<feature type="domain" description="Metallo-beta-lactamase" evidence="1">
    <location>
        <begin position="70"/>
        <end position="266"/>
    </location>
</feature>
<dbReference type="InterPro" id="IPR036866">
    <property type="entry name" value="RibonucZ/Hydroxyglut_hydro"/>
</dbReference>
<sequence>MTIVKQKVTPFPICVCLIASSSPLKRHILLGACNPYLSPSTTMPLYASVYVSPSIPWSLPNGQPGGPWSPISTTLIHTDTQAVLVDTPITQSQTADLASWIERTLPATANLSYIYITHGHGDHWFGTKALLQRFPGAHVVATKDTIAHMRSQIEPKTFQAMWSSRFPGQIDTSFRLAEPLPESGEFVINDNDDKYKMKAIEVGHADTHSSTVLWCENLRLVVAGDVVYGDVHQMLGEANTHDLRMEWVAAIDKVASLNPAIVVPGHKKPDEIDGPWHLARSKRYILDFDELVESGECKNARDLVARMKVLWPTRFNDGALIIGAINALKVKQKNSNGKL</sequence>
<reference evidence="2 3" key="1">
    <citation type="submission" date="2023-08" db="EMBL/GenBank/DDBJ databases">
        <title>Black Yeasts Isolated from many extreme environments.</title>
        <authorList>
            <person name="Coleine C."/>
            <person name="Stajich J.E."/>
            <person name="Selbmann L."/>
        </authorList>
    </citation>
    <scope>NUCLEOTIDE SEQUENCE [LARGE SCALE GENOMIC DNA]</scope>
    <source>
        <strain evidence="2 3">CCFEE 6328</strain>
    </source>
</reference>
<dbReference type="PANTHER" id="PTHR42951:SF14">
    <property type="entry name" value="METALLO-BETA-LACTAMASE SUPERFAMILY PROTEIN"/>
    <property type="match status" value="1"/>
</dbReference>
<evidence type="ECO:0000313" key="2">
    <source>
        <dbReference type="EMBL" id="KAK5067009.1"/>
    </source>
</evidence>
<dbReference type="CDD" id="cd07739">
    <property type="entry name" value="metallo-hydrolase-like_MBL-fold"/>
    <property type="match status" value="1"/>
</dbReference>
<dbReference type="InterPro" id="IPR050855">
    <property type="entry name" value="NDM-1-like"/>
</dbReference>
<dbReference type="PANTHER" id="PTHR42951">
    <property type="entry name" value="METALLO-BETA-LACTAMASE DOMAIN-CONTAINING"/>
    <property type="match status" value="1"/>
</dbReference>
<comment type="caution">
    <text evidence="2">The sequence shown here is derived from an EMBL/GenBank/DDBJ whole genome shotgun (WGS) entry which is preliminary data.</text>
</comment>
<organism evidence="2 3">
    <name type="scientific">Exophiala sideris</name>
    <dbReference type="NCBI Taxonomy" id="1016849"/>
    <lineage>
        <taxon>Eukaryota</taxon>
        <taxon>Fungi</taxon>
        <taxon>Dikarya</taxon>
        <taxon>Ascomycota</taxon>
        <taxon>Pezizomycotina</taxon>
        <taxon>Eurotiomycetes</taxon>
        <taxon>Chaetothyriomycetidae</taxon>
        <taxon>Chaetothyriales</taxon>
        <taxon>Herpotrichiellaceae</taxon>
        <taxon>Exophiala</taxon>
    </lineage>
</organism>
<dbReference type="SUPFAM" id="SSF56281">
    <property type="entry name" value="Metallo-hydrolase/oxidoreductase"/>
    <property type="match status" value="1"/>
</dbReference>
<name>A0ABR0JMM8_9EURO</name>
<keyword evidence="3" id="KW-1185">Reference proteome</keyword>
<dbReference type="Pfam" id="PF00753">
    <property type="entry name" value="Lactamase_B"/>
    <property type="match status" value="1"/>
</dbReference>
<evidence type="ECO:0000313" key="3">
    <source>
        <dbReference type="Proteomes" id="UP001345691"/>
    </source>
</evidence>
<proteinExistence type="predicted"/>
<dbReference type="EMBL" id="JAVRRF010000003">
    <property type="protein sequence ID" value="KAK5067009.1"/>
    <property type="molecule type" value="Genomic_DNA"/>
</dbReference>
<gene>
    <name evidence="2" type="ORF">LTR69_002357</name>
</gene>
<evidence type="ECO:0000259" key="1">
    <source>
        <dbReference type="SMART" id="SM00849"/>
    </source>
</evidence>
<protein>
    <recommendedName>
        <fullName evidence="1">Metallo-beta-lactamase domain-containing protein</fullName>
    </recommendedName>
</protein>
<dbReference type="InterPro" id="IPR001279">
    <property type="entry name" value="Metallo-B-lactamas"/>
</dbReference>
<dbReference type="Proteomes" id="UP001345691">
    <property type="component" value="Unassembled WGS sequence"/>
</dbReference>
<dbReference type="Gene3D" id="3.60.15.10">
    <property type="entry name" value="Ribonuclease Z/Hydroxyacylglutathione hydrolase-like"/>
    <property type="match status" value="1"/>
</dbReference>
<accession>A0ABR0JMM8</accession>